<evidence type="ECO:0000313" key="7">
    <source>
        <dbReference type="EMBL" id="SDM70773.1"/>
    </source>
</evidence>
<dbReference type="STRING" id="563176.SAMN04488090_4085"/>
<dbReference type="OrthoDB" id="9801699at2"/>
<dbReference type="EMBL" id="FNGS01000008">
    <property type="protein sequence ID" value="SDM70773.1"/>
    <property type="molecule type" value="Genomic_DNA"/>
</dbReference>
<dbReference type="NCBIfam" id="NF008726">
    <property type="entry name" value="PRK11728.1"/>
    <property type="match status" value="1"/>
</dbReference>
<dbReference type="PANTHER" id="PTHR43104">
    <property type="entry name" value="L-2-HYDROXYGLUTARATE DEHYDROGENASE, MITOCHONDRIAL"/>
    <property type="match status" value="1"/>
</dbReference>
<feature type="domain" description="FAD dependent oxidoreductase" evidence="6">
    <location>
        <begin position="4"/>
        <end position="393"/>
    </location>
</feature>
<dbReference type="AlphaFoldDB" id="A0A1G9VFD0"/>
<evidence type="ECO:0000256" key="4">
    <source>
        <dbReference type="ARBA" id="ARBA00023002"/>
    </source>
</evidence>
<evidence type="ECO:0000256" key="3">
    <source>
        <dbReference type="ARBA" id="ARBA00022827"/>
    </source>
</evidence>
<proteinExistence type="inferred from homology"/>
<comment type="similarity">
    <text evidence="5">Belongs to the L2HGDH family.</text>
</comment>
<comment type="cofactor">
    <cofactor evidence="1">
        <name>FAD</name>
        <dbReference type="ChEBI" id="CHEBI:57692"/>
    </cofactor>
</comment>
<evidence type="ECO:0000256" key="1">
    <source>
        <dbReference type="ARBA" id="ARBA00001974"/>
    </source>
</evidence>
<protein>
    <submittedName>
        <fullName evidence="7">L-2-hydroxyglutarate oxidase</fullName>
    </submittedName>
</protein>
<reference evidence="7 8" key="1">
    <citation type="submission" date="2016-10" db="EMBL/GenBank/DDBJ databases">
        <authorList>
            <person name="de Groot N.N."/>
        </authorList>
    </citation>
    <scope>NUCLEOTIDE SEQUENCE [LARGE SCALE GENOMIC DNA]</scope>
    <source>
        <strain evidence="7 8">DSM 21668</strain>
    </source>
</reference>
<accession>A0A1G9VFD0</accession>
<evidence type="ECO:0000256" key="2">
    <source>
        <dbReference type="ARBA" id="ARBA00022630"/>
    </source>
</evidence>
<evidence type="ECO:0000256" key="5">
    <source>
        <dbReference type="ARBA" id="ARBA00037941"/>
    </source>
</evidence>
<organism evidence="7 8">
    <name type="scientific">Siphonobacter aquaeclarae</name>
    <dbReference type="NCBI Taxonomy" id="563176"/>
    <lineage>
        <taxon>Bacteria</taxon>
        <taxon>Pseudomonadati</taxon>
        <taxon>Bacteroidota</taxon>
        <taxon>Cytophagia</taxon>
        <taxon>Cytophagales</taxon>
        <taxon>Cytophagaceae</taxon>
        <taxon>Siphonobacter</taxon>
    </lineage>
</organism>
<keyword evidence="4" id="KW-0560">Oxidoreductase</keyword>
<name>A0A1G9VFD0_9BACT</name>
<dbReference type="Gene3D" id="3.30.9.10">
    <property type="entry name" value="D-Amino Acid Oxidase, subunit A, domain 2"/>
    <property type="match status" value="1"/>
</dbReference>
<keyword evidence="2" id="KW-0285">Flavoprotein</keyword>
<dbReference type="SUPFAM" id="SSF51905">
    <property type="entry name" value="FAD/NAD(P)-binding domain"/>
    <property type="match status" value="1"/>
</dbReference>
<evidence type="ECO:0000313" key="8">
    <source>
        <dbReference type="Proteomes" id="UP000198901"/>
    </source>
</evidence>
<evidence type="ECO:0000259" key="6">
    <source>
        <dbReference type="Pfam" id="PF01266"/>
    </source>
</evidence>
<dbReference type="PANTHER" id="PTHR43104:SF2">
    <property type="entry name" value="L-2-HYDROXYGLUTARATE DEHYDROGENASE, MITOCHONDRIAL"/>
    <property type="match status" value="1"/>
</dbReference>
<dbReference type="InterPro" id="IPR036188">
    <property type="entry name" value="FAD/NAD-bd_sf"/>
</dbReference>
<dbReference type="Pfam" id="PF01266">
    <property type="entry name" value="DAO"/>
    <property type="match status" value="1"/>
</dbReference>
<dbReference type="Proteomes" id="UP000198901">
    <property type="component" value="Unassembled WGS sequence"/>
</dbReference>
<dbReference type="InterPro" id="IPR006076">
    <property type="entry name" value="FAD-dep_OxRdtase"/>
</dbReference>
<dbReference type="GO" id="GO:0047545">
    <property type="term" value="F:(S)-2-hydroxyglutarate dehydrogenase activity"/>
    <property type="evidence" value="ECO:0007669"/>
    <property type="project" value="TreeGrafter"/>
</dbReference>
<dbReference type="Gene3D" id="3.50.50.60">
    <property type="entry name" value="FAD/NAD(P)-binding domain"/>
    <property type="match status" value="1"/>
</dbReference>
<gene>
    <name evidence="7" type="ORF">SAMN04488090_4085</name>
</gene>
<dbReference type="RefSeq" id="WP_093207356.1">
    <property type="nucleotide sequence ID" value="NZ_FNGS01000008.1"/>
</dbReference>
<dbReference type="GO" id="GO:0005737">
    <property type="term" value="C:cytoplasm"/>
    <property type="evidence" value="ECO:0007669"/>
    <property type="project" value="TreeGrafter"/>
</dbReference>
<sequence>MLYDVTVIGGGIVGLATAYQIKRRRPELRLLLIEKEPYVAAHQTGHNSGVIHSGLYYKPGSLKAVNCIRGYDMLLQFAREEGIPFDLCGKIVVATKPEQVPLLQNLYDRGQQNGLTTIRKISLGEMKEIEPHVAGVDAMFVPQTGIIDYKVVAEKYAEKLRNLGGEIHLGEKVKGIAKGPSLSIVTTTKSAYETKLVINCGGLYSDKIAQMTQEQPIDVRITPFRGEYYQIRKDREYLVRNLIYPVPDPNFPFLGVHFTRMIGGGVEAGPNAVLAFRREGYKKLDINFSELFETLSWPGFQKVAAKYWETGLGEMYRSFSKAAFTKALQELIPDIQESDLAPGGAGVRAQACDRTGGLLDDFSILEDEKVINVLNAPSPAATSSLSIGLTVSEMALKRF</sequence>
<keyword evidence="8" id="KW-1185">Reference proteome</keyword>
<keyword evidence="3" id="KW-0274">FAD</keyword>